<evidence type="ECO:0000313" key="2">
    <source>
        <dbReference type="Proteomes" id="UP000280417"/>
    </source>
</evidence>
<gene>
    <name evidence="1" type="ORF">DRJ04_03975</name>
</gene>
<proteinExistence type="predicted"/>
<dbReference type="EMBL" id="QMQA01000085">
    <property type="protein sequence ID" value="RLE13634.1"/>
    <property type="molecule type" value="Genomic_DNA"/>
</dbReference>
<dbReference type="SUPFAM" id="SSF51905">
    <property type="entry name" value="FAD/NAD(P)-binding domain"/>
    <property type="match status" value="1"/>
</dbReference>
<dbReference type="AlphaFoldDB" id="A0A662DCV7"/>
<dbReference type="PANTHER" id="PTHR42685">
    <property type="entry name" value="GERANYLGERANYL DIPHOSPHATE REDUCTASE"/>
    <property type="match status" value="1"/>
</dbReference>
<protein>
    <recommendedName>
        <fullName evidence="3">FAD-binding domain-containing protein</fullName>
    </recommendedName>
</protein>
<dbReference type="PANTHER" id="PTHR42685:SF21">
    <property type="entry name" value="DEHYDROGENASE (FLAVOPROTEIN)-LIKE PROTEIN"/>
    <property type="match status" value="1"/>
</dbReference>
<feature type="non-terminal residue" evidence="1">
    <location>
        <position position="1"/>
    </location>
</feature>
<dbReference type="Proteomes" id="UP000280417">
    <property type="component" value="Unassembled WGS sequence"/>
</dbReference>
<evidence type="ECO:0000313" key="1">
    <source>
        <dbReference type="EMBL" id="RLE13634.1"/>
    </source>
</evidence>
<dbReference type="Gene3D" id="3.50.50.60">
    <property type="entry name" value="FAD/NAD(P)-binding domain"/>
    <property type="match status" value="1"/>
</dbReference>
<accession>A0A662DCV7</accession>
<name>A0A662DCV7_UNCAE</name>
<organism evidence="1 2">
    <name type="scientific">Aerophobetes bacterium</name>
    <dbReference type="NCBI Taxonomy" id="2030807"/>
    <lineage>
        <taxon>Bacteria</taxon>
        <taxon>Candidatus Aerophobota</taxon>
    </lineage>
</organism>
<comment type="caution">
    <text evidence="1">The sequence shown here is derived from an EMBL/GenBank/DDBJ whole genome shotgun (WGS) entry which is preliminary data.</text>
</comment>
<evidence type="ECO:0008006" key="3">
    <source>
        <dbReference type="Google" id="ProtNLM"/>
    </source>
</evidence>
<dbReference type="InterPro" id="IPR050407">
    <property type="entry name" value="Geranylgeranyl_reductase"/>
</dbReference>
<dbReference type="InterPro" id="IPR036188">
    <property type="entry name" value="FAD/NAD-bd_sf"/>
</dbReference>
<reference evidence="1 2" key="1">
    <citation type="submission" date="2018-06" db="EMBL/GenBank/DDBJ databases">
        <title>Extensive metabolic versatility and redundancy in microbially diverse, dynamic hydrothermal sediments.</title>
        <authorList>
            <person name="Dombrowski N."/>
            <person name="Teske A."/>
            <person name="Baker B.J."/>
        </authorList>
    </citation>
    <scope>NUCLEOTIDE SEQUENCE [LARGE SCALE GENOMIC DNA]</scope>
    <source>
        <strain evidence="1">B3_G15</strain>
    </source>
</reference>
<sequence>LKKKSGILSEKGTFRSTLVVGADGATSTVRKISRLKLKPTYFRGIQFRIHQKITPQNMVQVDFTRPFLHFCWLIPEDEKIIRVGSISPDPLKSLESFMKKKKIKGKIIEKMGGILSIGYGEICKEGIFLVGDAACQVKPLSGGGLYYGMRGAEILADCIKEGNLSSYNAKWKKGTGKEIKSALKIRKILEKTSLTFLKNLFNLVQKNSHLIEEFADFEHHSVGVFAVIKRLGIALPGTLLKTAPRSEFP</sequence>
<dbReference type="PRINTS" id="PR00420">
    <property type="entry name" value="RNGMNOXGNASE"/>
</dbReference>